<dbReference type="AlphaFoldDB" id="A0A1X7DYK8"/>
<keyword evidence="3" id="KW-1185">Reference proteome</keyword>
<gene>
    <name evidence="2" type="ORF">SAMN06295900_104256</name>
</gene>
<feature type="compositionally biased region" description="Basic and acidic residues" evidence="1">
    <location>
        <begin position="1"/>
        <end position="10"/>
    </location>
</feature>
<feature type="region of interest" description="Disordered" evidence="1">
    <location>
        <begin position="1"/>
        <end position="20"/>
    </location>
</feature>
<protein>
    <submittedName>
        <fullName evidence="2">Transcriptional regulator, AlpA family</fullName>
    </submittedName>
</protein>
<dbReference type="Pfam" id="PF05930">
    <property type="entry name" value="Phage_AlpA"/>
    <property type="match status" value="1"/>
</dbReference>
<reference evidence="3" key="1">
    <citation type="submission" date="2017-04" db="EMBL/GenBank/DDBJ databases">
        <authorList>
            <person name="Varghese N."/>
            <person name="Submissions S."/>
        </authorList>
    </citation>
    <scope>NUCLEOTIDE SEQUENCE [LARGE SCALE GENOMIC DNA]</scope>
    <source>
        <strain evidence="3">Ballard 720</strain>
    </source>
</reference>
<proteinExistence type="predicted"/>
<dbReference type="STRING" id="28094.SAMN06295900_104256"/>
<name>A0A1X7DYK8_TRICW</name>
<evidence type="ECO:0000313" key="3">
    <source>
        <dbReference type="Proteomes" id="UP000192911"/>
    </source>
</evidence>
<dbReference type="EMBL" id="FXAH01000004">
    <property type="protein sequence ID" value="SMF24111.1"/>
    <property type="molecule type" value="Genomic_DNA"/>
</dbReference>
<evidence type="ECO:0000256" key="1">
    <source>
        <dbReference type="SAM" id="MobiDB-lite"/>
    </source>
</evidence>
<dbReference type="InterPro" id="IPR010260">
    <property type="entry name" value="AlpA"/>
</dbReference>
<accession>A0A1X7DYK8</accession>
<dbReference type="OrthoDB" id="8548202at2"/>
<sequence>MAARTGERVRGGAQLPQPASLPIDGFSSFPRVKAFTGGLSRETIRLWEIAGRFPRHISPTQRTALWPNAELHRWASNPAAYRATPAEQQAA</sequence>
<evidence type="ECO:0000313" key="2">
    <source>
        <dbReference type="EMBL" id="SMF24111.1"/>
    </source>
</evidence>
<organism evidence="2 3">
    <name type="scientific">Trinickia caryophylli</name>
    <name type="common">Paraburkholderia caryophylli</name>
    <dbReference type="NCBI Taxonomy" id="28094"/>
    <lineage>
        <taxon>Bacteria</taxon>
        <taxon>Pseudomonadati</taxon>
        <taxon>Pseudomonadota</taxon>
        <taxon>Betaproteobacteria</taxon>
        <taxon>Burkholderiales</taxon>
        <taxon>Burkholderiaceae</taxon>
        <taxon>Trinickia</taxon>
    </lineage>
</organism>
<dbReference type="Proteomes" id="UP000192911">
    <property type="component" value="Unassembled WGS sequence"/>
</dbReference>